<name>A0A644ZFY9_9ZZZZ</name>
<evidence type="ECO:0008006" key="2">
    <source>
        <dbReference type="Google" id="ProtNLM"/>
    </source>
</evidence>
<dbReference type="InterPro" id="IPR022476">
    <property type="entry name" value="Spore_YabP/YqfC"/>
</dbReference>
<dbReference type="AlphaFoldDB" id="A0A644ZFY9"/>
<dbReference type="Pfam" id="PF07873">
    <property type="entry name" value="YabP"/>
    <property type="match status" value="1"/>
</dbReference>
<dbReference type="EMBL" id="VSSQ01008775">
    <property type="protein sequence ID" value="MPM39805.1"/>
    <property type="molecule type" value="Genomic_DNA"/>
</dbReference>
<reference evidence="1" key="1">
    <citation type="submission" date="2019-08" db="EMBL/GenBank/DDBJ databases">
        <authorList>
            <person name="Kucharzyk K."/>
            <person name="Murdoch R.W."/>
            <person name="Higgins S."/>
            <person name="Loffler F."/>
        </authorList>
    </citation>
    <scope>NUCLEOTIDE SEQUENCE</scope>
</reference>
<protein>
    <recommendedName>
        <fullName evidence="2">Sporulation protein YqfC</fullName>
    </recommendedName>
</protein>
<proteinExistence type="predicted"/>
<evidence type="ECO:0000313" key="1">
    <source>
        <dbReference type="EMBL" id="MPM39805.1"/>
    </source>
</evidence>
<comment type="caution">
    <text evidence="1">The sequence shown here is derived from an EMBL/GenBank/DDBJ whole genome shotgun (WGS) entry which is preliminary data.</text>
</comment>
<accession>A0A644ZFY9</accession>
<sequence length="78" mass="8928">MMDISPDLKVTQPTVTLVSNTFIKIENYLSIITYDTDLIKIKTKVKTIKITGDKLLLKYIETEEIGIKGIIYSLEYVD</sequence>
<organism evidence="1">
    <name type="scientific">bioreactor metagenome</name>
    <dbReference type="NCBI Taxonomy" id="1076179"/>
    <lineage>
        <taxon>unclassified sequences</taxon>
        <taxon>metagenomes</taxon>
        <taxon>ecological metagenomes</taxon>
    </lineage>
</organism>
<gene>
    <name evidence="1" type="ORF">SDC9_86441</name>
</gene>